<evidence type="ECO:0000313" key="2">
    <source>
        <dbReference type="Proteomes" id="UP000295264"/>
    </source>
</evidence>
<keyword evidence="2" id="KW-1185">Reference proteome</keyword>
<reference evidence="1 2" key="1">
    <citation type="journal article" date="2018" name="Genomics">
        <title>Molecular footprints of inshore aquatic adaptation in Indo-Pacific humpback dolphin (Sousa chinensis).</title>
        <authorList>
            <person name="Ming Y."/>
            <person name="Jian J."/>
            <person name="Yu F."/>
            <person name="Yu X."/>
            <person name="Wang J."/>
            <person name="Liu W."/>
        </authorList>
    </citation>
    <scope>NUCLEOTIDE SEQUENCE [LARGE SCALE GENOMIC DNA]</scope>
    <source>
        <strain evidence="1">MY-2018</strain>
        <tissue evidence="1">Skin</tissue>
    </source>
</reference>
<sequence length="47" mass="5503">SSLVNFQKSSNFFDRHQVAPWWLSGIGSALVREKECMRIFCKKTLEQ</sequence>
<dbReference type="AlphaFoldDB" id="A0A484GRP4"/>
<accession>A0A484GRP4</accession>
<dbReference type="EMBL" id="QWLN02005128">
    <property type="protein sequence ID" value="TEA37836.1"/>
    <property type="molecule type" value="Genomic_DNA"/>
</dbReference>
<dbReference type="Proteomes" id="UP000295264">
    <property type="component" value="Unassembled WGS sequence"/>
</dbReference>
<name>A0A484GRP4_SOUCH</name>
<organism evidence="1 2">
    <name type="scientific">Sousa chinensis</name>
    <name type="common">Indo-pacific humpbacked dolphin</name>
    <name type="synonym">Steno chinensis</name>
    <dbReference type="NCBI Taxonomy" id="103600"/>
    <lineage>
        <taxon>Eukaryota</taxon>
        <taxon>Metazoa</taxon>
        <taxon>Chordata</taxon>
        <taxon>Craniata</taxon>
        <taxon>Vertebrata</taxon>
        <taxon>Euteleostomi</taxon>
        <taxon>Mammalia</taxon>
        <taxon>Eutheria</taxon>
        <taxon>Laurasiatheria</taxon>
        <taxon>Artiodactyla</taxon>
        <taxon>Whippomorpha</taxon>
        <taxon>Cetacea</taxon>
        <taxon>Odontoceti</taxon>
        <taxon>Delphinidae</taxon>
        <taxon>Sousa</taxon>
    </lineage>
</organism>
<proteinExistence type="predicted"/>
<feature type="non-terminal residue" evidence="1">
    <location>
        <position position="1"/>
    </location>
</feature>
<protein>
    <submittedName>
        <fullName evidence="1">Uncharacterized protein</fullName>
    </submittedName>
</protein>
<feature type="non-terminal residue" evidence="1">
    <location>
        <position position="47"/>
    </location>
</feature>
<comment type="caution">
    <text evidence="1">The sequence shown here is derived from an EMBL/GenBank/DDBJ whole genome shotgun (WGS) entry which is preliminary data.</text>
</comment>
<evidence type="ECO:0000313" key="1">
    <source>
        <dbReference type="EMBL" id="TEA37836.1"/>
    </source>
</evidence>
<gene>
    <name evidence="1" type="ORF">DBR06_SOUSAS1410060</name>
</gene>